<name>A0ABQ5YV00_9BURK</name>
<accession>A0ABQ5YV00</accession>
<proteinExistence type="predicted"/>
<keyword evidence="3" id="KW-1185">Reference proteome</keyword>
<organism evidence="2 3">
    <name type="scientific">Limnobacter litoralis</name>
    <dbReference type="NCBI Taxonomy" id="481366"/>
    <lineage>
        <taxon>Bacteria</taxon>
        <taxon>Pseudomonadati</taxon>
        <taxon>Pseudomonadota</taxon>
        <taxon>Betaproteobacteria</taxon>
        <taxon>Burkholderiales</taxon>
        <taxon>Burkholderiaceae</taxon>
        <taxon>Limnobacter</taxon>
    </lineage>
</organism>
<dbReference type="Pfam" id="PF08401">
    <property type="entry name" value="ArdcN"/>
    <property type="match status" value="1"/>
</dbReference>
<evidence type="ECO:0000259" key="1">
    <source>
        <dbReference type="Pfam" id="PF08401"/>
    </source>
</evidence>
<feature type="domain" description="N-terminal" evidence="1">
    <location>
        <begin position="11"/>
        <end position="73"/>
    </location>
</feature>
<reference evidence="3" key="1">
    <citation type="journal article" date="2019" name="Int. J. Syst. Evol. Microbiol.">
        <title>The Global Catalogue of Microorganisms (GCM) 10K type strain sequencing project: providing services to taxonomists for standard genome sequencing and annotation.</title>
        <authorList>
            <consortium name="The Broad Institute Genomics Platform"/>
            <consortium name="The Broad Institute Genome Sequencing Center for Infectious Disease"/>
            <person name="Wu L."/>
            <person name="Ma J."/>
        </authorList>
    </citation>
    <scope>NUCLEOTIDE SEQUENCE [LARGE SCALE GENOMIC DNA]</scope>
    <source>
        <strain evidence="3">NBRC 105857</strain>
    </source>
</reference>
<dbReference type="InterPro" id="IPR013610">
    <property type="entry name" value="ArdC_N"/>
</dbReference>
<sequence length="242" mass="26329">MTEPGALSSAYQAFHGFSVLNQSLAYLQCKQRGIRVSPLASFSACKAKGRQVRKGEKAISLFMPLTKQQEVEAADGSVEACTRTFFALKPHWFVLSQTDGAETEWPTLPDWNLPQALAALQIDKVDFEHLNGNCQGYAQGNRIAVNPLAVYPVKTACHEMAHVRLGHTTAHLMSDDEATPRTLCEVEAESVAYLVTSMLGLPGQESSRAYIQGWLGADTLSDASIRKVFACADRILKAGRGA</sequence>
<dbReference type="Proteomes" id="UP001156664">
    <property type="component" value="Unassembled WGS sequence"/>
</dbReference>
<protein>
    <recommendedName>
        <fullName evidence="1">N-terminal domain-containing protein</fullName>
    </recommendedName>
</protein>
<gene>
    <name evidence="2" type="ORF">GCM10007875_23460</name>
</gene>
<dbReference type="RefSeq" id="WP_284282003.1">
    <property type="nucleotide sequence ID" value="NZ_BSOJ01000029.1"/>
</dbReference>
<evidence type="ECO:0000313" key="2">
    <source>
        <dbReference type="EMBL" id="GLR27255.1"/>
    </source>
</evidence>
<dbReference type="EMBL" id="BSOJ01000029">
    <property type="protein sequence ID" value="GLR27255.1"/>
    <property type="molecule type" value="Genomic_DNA"/>
</dbReference>
<evidence type="ECO:0000313" key="3">
    <source>
        <dbReference type="Proteomes" id="UP001156664"/>
    </source>
</evidence>
<comment type="caution">
    <text evidence="2">The sequence shown here is derived from an EMBL/GenBank/DDBJ whole genome shotgun (WGS) entry which is preliminary data.</text>
</comment>